<keyword evidence="4 5" id="KW-0732">Signal</keyword>
<feature type="domain" description="Fe/B12 periplasmic-binding" evidence="6">
    <location>
        <begin position="33"/>
        <end position="290"/>
    </location>
</feature>
<evidence type="ECO:0000313" key="7">
    <source>
        <dbReference type="EMBL" id="GAA3356808.1"/>
    </source>
</evidence>
<dbReference type="Pfam" id="PF01497">
    <property type="entry name" value="Peripla_BP_2"/>
    <property type="match status" value="1"/>
</dbReference>
<evidence type="ECO:0000313" key="8">
    <source>
        <dbReference type="Proteomes" id="UP001500483"/>
    </source>
</evidence>
<keyword evidence="3" id="KW-0813">Transport</keyword>
<feature type="chain" id="PRO_5046296258" evidence="5">
    <location>
        <begin position="26"/>
        <end position="311"/>
    </location>
</feature>
<name>A0ABP6RLY6_9PSEU</name>
<protein>
    <submittedName>
        <fullName evidence="7">ABC transporter substrate-binding protein</fullName>
    </submittedName>
</protein>
<comment type="subcellular location">
    <subcellularLocation>
        <location evidence="1">Cell envelope</location>
    </subcellularLocation>
</comment>
<dbReference type="PANTHER" id="PTHR30532:SF24">
    <property type="entry name" value="FERRIC ENTEROBACTIN-BINDING PERIPLASMIC PROTEIN FEPB"/>
    <property type="match status" value="1"/>
</dbReference>
<dbReference type="SUPFAM" id="SSF53807">
    <property type="entry name" value="Helical backbone' metal receptor"/>
    <property type="match status" value="1"/>
</dbReference>
<sequence length="311" mass="31509">MIDRVIGRRGALALLAAGLLGGCRAAPAEAGRGLVTLDGGTARLALLLRREQAGTVAVTGGDPVLPAIAAVQGAPVLDLGGAGGLDLEALARLRPEVLAGHRLPGVPAELLRGLARLRLVRRTGDVRADALALGAAVGAAGAAVAAWEAFERDRAELAARLAARRMPTISVLGAGRGDGVVTTVSGSTAAGQVLRALGVARPAAQEAVADGPLPFPEISGERLGEHDADLLVLLRGNAGSVREQPLLRTSPAVRAGRVVEADQFEWAALASLPSARWVLADLAGLLLERSAPLLGIGSPGGLDRLRGFRAG</sequence>
<dbReference type="InterPro" id="IPR002491">
    <property type="entry name" value="ABC_transptr_periplasmic_BD"/>
</dbReference>
<organism evidence="7 8">
    <name type="scientific">Saccharopolyspora gregorii</name>
    <dbReference type="NCBI Taxonomy" id="33914"/>
    <lineage>
        <taxon>Bacteria</taxon>
        <taxon>Bacillati</taxon>
        <taxon>Actinomycetota</taxon>
        <taxon>Actinomycetes</taxon>
        <taxon>Pseudonocardiales</taxon>
        <taxon>Pseudonocardiaceae</taxon>
        <taxon>Saccharopolyspora</taxon>
    </lineage>
</organism>
<evidence type="ECO:0000256" key="2">
    <source>
        <dbReference type="ARBA" id="ARBA00008814"/>
    </source>
</evidence>
<dbReference type="PROSITE" id="PS51257">
    <property type="entry name" value="PROKAR_LIPOPROTEIN"/>
    <property type="match status" value="1"/>
</dbReference>
<gene>
    <name evidence="7" type="ORF">GCM10020366_22280</name>
</gene>
<proteinExistence type="inferred from homology"/>
<evidence type="ECO:0000256" key="3">
    <source>
        <dbReference type="ARBA" id="ARBA00022448"/>
    </source>
</evidence>
<evidence type="ECO:0000256" key="4">
    <source>
        <dbReference type="ARBA" id="ARBA00022729"/>
    </source>
</evidence>
<dbReference type="Proteomes" id="UP001500483">
    <property type="component" value="Unassembled WGS sequence"/>
</dbReference>
<evidence type="ECO:0000256" key="1">
    <source>
        <dbReference type="ARBA" id="ARBA00004196"/>
    </source>
</evidence>
<dbReference type="Gene3D" id="3.40.50.1980">
    <property type="entry name" value="Nitrogenase molybdenum iron protein domain"/>
    <property type="match status" value="1"/>
</dbReference>
<dbReference type="PANTHER" id="PTHR30532">
    <property type="entry name" value="IRON III DICITRATE-BINDING PERIPLASMIC PROTEIN"/>
    <property type="match status" value="1"/>
</dbReference>
<keyword evidence="8" id="KW-1185">Reference proteome</keyword>
<evidence type="ECO:0000259" key="6">
    <source>
        <dbReference type="PROSITE" id="PS50983"/>
    </source>
</evidence>
<dbReference type="InterPro" id="IPR051313">
    <property type="entry name" value="Bact_iron-sidero_bind"/>
</dbReference>
<feature type="signal peptide" evidence="5">
    <location>
        <begin position="1"/>
        <end position="25"/>
    </location>
</feature>
<comment type="similarity">
    <text evidence="2">Belongs to the bacterial solute-binding protein 8 family.</text>
</comment>
<dbReference type="RefSeq" id="WP_344926014.1">
    <property type="nucleotide sequence ID" value="NZ_BAAAYK010000038.1"/>
</dbReference>
<reference evidence="8" key="1">
    <citation type="journal article" date="2019" name="Int. J. Syst. Evol. Microbiol.">
        <title>The Global Catalogue of Microorganisms (GCM) 10K type strain sequencing project: providing services to taxonomists for standard genome sequencing and annotation.</title>
        <authorList>
            <consortium name="The Broad Institute Genomics Platform"/>
            <consortium name="The Broad Institute Genome Sequencing Center for Infectious Disease"/>
            <person name="Wu L."/>
            <person name="Ma J."/>
        </authorList>
    </citation>
    <scope>NUCLEOTIDE SEQUENCE [LARGE SCALE GENOMIC DNA]</scope>
    <source>
        <strain evidence="8">JCM 9687</strain>
    </source>
</reference>
<accession>A0ABP6RLY6</accession>
<comment type="caution">
    <text evidence="7">The sequence shown here is derived from an EMBL/GenBank/DDBJ whole genome shotgun (WGS) entry which is preliminary data.</text>
</comment>
<evidence type="ECO:0000256" key="5">
    <source>
        <dbReference type="SAM" id="SignalP"/>
    </source>
</evidence>
<dbReference type="EMBL" id="BAAAYK010000038">
    <property type="protein sequence ID" value="GAA3356808.1"/>
    <property type="molecule type" value="Genomic_DNA"/>
</dbReference>
<dbReference type="PROSITE" id="PS50983">
    <property type="entry name" value="FE_B12_PBP"/>
    <property type="match status" value="1"/>
</dbReference>